<proteinExistence type="predicted"/>
<dbReference type="EMBL" id="OOIL02000551">
    <property type="protein sequence ID" value="VFQ66371.1"/>
    <property type="molecule type" value="Genomic_DNA"/>
</dbReference>
<gene>
    <name evidence="1" type="ORF">CCAM_LOCUS8147</name>
</gene>
<protein>
    <submittedName>
        <fullName evidence="1">Uncharacterized protein</fullName>
    </submittedName>
</protein>
<reference evidence="1 2" key="1">
    <citation type="submission" date="2018-04" db="EMBL/GenBank/DDBJ databases">
        <authorList>
            <person name="Vogel A."/>
        </authorList>
    </citation>
    <scope>NUCLEOTIDE SEQUENCE [LARGE SCALE GENOMIC DNA]</scope>
</reference>
<evidence type="ECO:0000313" key="1">
    <source>
        <dbReference type="EMBL" id="VFQ66371.1"/>
    </source>
</evidence>
<accession>A0A484KKA6</accession>
<sequence length="124" mass="13283">MVKINCPNLTFMARRSPELLGDHGCQFGGELPALRRHWMLAVTLPELLDFAGTVVAGQGVAGKIVACPLWSVTGVAAGTRRWIESCRVADLPEKNSLELMLGFGQTSSELAGSRFPECSPSSPL</sequence>
<evidence type="ECO:0000313" key="2">
    <source>
        <dbReference type="Proteomes" id="UP000595140"/>
    </source>
</evidence>
<keyword evidence="2" id="KW-1185">Reference proteome</keyword>
<organism evidence="1 2">
    <name type="scientific">Cuscuta campestris</name>
    <dbReference type="NCBI Taxonomy" id="132261"/>
    <lineage>
        <taxon>Eukaryota</taxon>
        <taxon>Viridiplantae</taxon>
        <taxon>Streptophyta</taxon>
        <taxon>Embryophyta</taxon>
        <taxon>Tracheophyta</taxon>
        <taxon>Spermatophyta</taxon>
        <taxon>Magnoliopsida</taxon>
        <taxon>eudicotyledons</taxon>
        <taxon>Gunneridae</taxon>
        <taxon>Pentapetalae</taxon>
        <taxon>asterids</taxon>
        <taxon>lamiids</taxon>
        <taxon>Solanales</taxon>
        <taxon>Convolvulaceae</taxon>
        <taxon>Cuscuteae</taxon>
        <taxon>Cuscuta</taxon>
        <taxon>Cuscuta subgen. Grammica</taxon>
        <taxon>Cuscuta sect. Cleistogrammica</taxon>
    </lineage>
</organism>
<dbReference type="Proteomes" id="UP000595140">
    <property type="component" value="Unassembled WGS sequence"/>
</dbReference>
<name>A0A484KKA6_9ASTE</name>
<dbReference type="AlphaFoldDB" id="A0A484KKA6"/>